<feature type="signal peptide" evidence="9">
    <location>
        <begin position="1"/>
        <end position="29"/>
    </location>
</feature>
<dbReference type="GO" id="GO:0047605">
    <property type="term" value="F:acetolactate decarboxylase activity"/>
    <property type="evidence" value="ECO:0007669"/>
    <property type="project" value="UniProtKB-EC"/>
</dbReference>
<dbReference type="UniPathway" id="UPA00626">
    <property type="reaction ID" value="UER00678"/>
</dbReference>
<dbReference type="SUPFAM" id="SSF117856">
    <property type="entry name" value="AF0104/ALDC/Ptd012-like"/>
    <property type="match status" value="1"/>
</dbReference>
<keyword evidence="8" id="KW-0456">Lyase</keyword>
<keyword evidence="9" id="KW-0732">Signal</keyword>
<evidence type="ECO:0000256" key="6">
    <source>
        <dbReference type="ARBA" id="ARBA00022793"/>
    </source>
</evidence>
<gene>
    <name evidence="10" type="ORF">THII_0703</name>
</gene>
<dbReference type="HOGENOM" id="CLU_2235334_0_0_6"/>
<dbReference type="Pfam" id="PF03306">
    <property type="entry name" value="AAL_decarboxy"/>
    <property type="match status" value="1"/>
</dbReference>
<dbReference type="STRING" id="40754.THII_0703"/>
<name>A0A090AJC8_9GAMM</name>
<evidence type="ECO:0000256" key="1">
    <source>
        <dbReference type="ARBA" id="ARBA00001784"/>
    </source>
</evidence>
<sequence length="105" mass="11623">MKYGKIKYLFRKALVILCCYLPATLTVQATEKKPVNDSTVVQVSTIQALLKGIYDGDTTFKQLKQFGDFGFGTFNGLDGEMIAKATNSYKAGLINIYRVVIVLMA</sequence>
<dbReference type="Gene3D" id="3.30.1330.80">
    <property type="entry name" value="Hypothetical protein, similar to alpha- acetolactate decarboxylase, domain 2"/>
    <property type="match status" value="1"/>
</dbReference>
<dbReference type="AlphaFoldDB" id="A0A090AJC8"/>
<protein>
    <recommendedName>
        <fullName evidence="5">Alpha-acetolactate decarboxylase</fullName>
        <ecNumber evidence="4">4.1.1.5</ecNumber>
    </recommendedName>
</protein>
<keyword evidence="7" id="KW-0005">Acetoin biosynthesis</keyword>
<proteinExistence type="inferred from homology"/>
<dbReference type="KEGG" id="tig:THII_0703"/>
<evidence type="ECO:0000256" key="9">
    <source>
        <dbReference type="SAM" id="SignalP"/>
    </source>
</evidence>
<comment type="similarity">
    <text evidence="3">Belongs to the alpha-acetolactate decarboxylase family.</text>
</comment>
<keyword evidence="11" id="KW-1185">Reference proteome</keyword>
<comment type="pathway">
    <text evidence="2">Polyol metabolism; (R,R)-butane-2,3-diol biosynthesis; (R,R)-butane-2,3-diol from pyruvate: step 2/3.</text>
</comment>
<evidence type="ECO:0000256" key="2">
    <source>
        <dbReference type="ARBA" id="ARBA00005170"/>
    </source>
</evidence>
<accession>A0A090AJC8</accession>
<evidence type="ECO:0000256" key="4">
    <source>
        <dbReference type="ARBA" id="ARBA00013204"/>
    </source>
</evidence>
<feature type="chain" id="PRO_5001852733" description="Alpha-acetolactate decarboxylase" evidence="9">
    <location>
        <begin position="30"/>
        <end position="105"/>
    </location>
</feature>
<dbReference type="EMBL" id="AP014633">
    <property type="protein sequence ID" value="BAP55000.1"/>
    <property type="molecule type" value="Genomic_DNA"/>
</dbReference>
<dbReference type="PANTHER" id="PTHR35524:SF1">
    <property type="entry name" value="ALPHA-ACETOLACTATE DECARBOXYLASE"/>
    <property type="match status" value="1"/>
</dbReference>
<dbReference type="InterPro" id="IPR005128">
    <property type="entry name" value="Acetolactate_a_deCO2ase"/>
</dbReference>
<keyword evidence="6" id="KW-0210">Decarboxylase</keyword>
<evidence type="ECO:0000256" key="5">
    <source>
        <dbReference type="ARBA" id="ARBA00020164"/>
    </source>
</evidence>
<dbReference type="OrthoDB" id="8612680at2"/>
<evidence type="ECO:0000256" key="7">
    <source>
        <dbReference type="ARBA" id="ARBA00023061"/>
    </source>
</evidence>
<evidence type="ECO:0000313" key="10">
    <source>
        <dbReference type="EMBL" id="BAP55000.1"/>
    </source>
</evidence>
<organism evidence="10 11">
    <name type="scientific">Thioploca ingrica</name>
    <dbReference type="NCBI Taxonomy" id="40754"/>
    <lineage>
        <taxon>Bacteria</taxon>
        <taxon>Pseudomonadati</taxon>
        <taxon>Pseudomonadota</taxon>
        <taxon>Gammaproteobacteria</taxon>
        <taxon>Thiotrichales</taxon>
        <taxon>Thiotrichaceae</taxon>
        <taxon>Thioploca</taxon>
    </lineage>
</organism>
<reference evidence="10 11" key="1">
    <citation type="journal article" date="2014" name="ISME J.">
        <title>Ecophysiology of Thioploca ingrica as revealed by the complete genome sequence supplemented with proteomic evidence.</title>
        <authorList>
            <person name="Kojima H."/>
            <person name="Ogura Y."/>
            <person name="Yamamoto N."/>
            <person name="Togashi T."/>
            <person name="Mori H."/>
            <person name="Watanabe T."/>
            <person name="Nemoto F."/>
            <person name="Kurokawa K."/>
            <person name="Hayashi T."/>
            <person name="Fukui M."/>
        </authorList>
    </citation>
    <scope>NUCLEOTIDE SEQUENCE [LARGE SCALE GENOMIC DNA]</scope>
</reference>
<evidence type="ECO:0000256" key="8">
    <source>
        <dbReference type="ARBA" id="ARBA00023239"/>
    </source>
</evidence>
<dbReference type="EC" id="4.1.1.5" evidence="4"/>
<dbReference type="Proteomes" id="UP000031623">
    <property type="component" value="Chromosome"/>
</dbReference>
<comment type="catalytic activity">
    <reaction evidence="1">
        <text>(2S)-2-acetolactate + H(+) = (R)-acetoin + CO2</text>
        <dbReference type="Rhea" id="RHEA:21580"/>
        <dbReference type="ChEBI" id="CHEBI:15378"/>
        <dbReference type="ChEBI" id="CHEBI:15686"/>
        <dbReference type="ChEBI" id="CHEBI:16526"/>
        <dbReference type="ChEBI" id="CHEBI:58476"/>
        <dbReference type="EC" id="4.1.1.5"/>
    </reaction>
</comment>
<dbReference type="PANTHER" id="PTHR35524">
    <property type="entry name" value="ALPHA-ACETOLACTATE DECARBOXYLASE"/>
    <property type="match status" value="1"/>
</dbReference>
<dbReference type="GO" id="GO:0045151">
    <property type="term" value="P:acetoin biosynthetic process"/>
    <property type="evidence" value="ECO:0007669"/>
    <property type="project" value="UniProtKB-KW"/>
</dbReference>
<evidence type="ECO:0000313" key="11">
    <source>
        <dbReference type="Proteomes" id="UP000031623"/>
    </source>
</evidence>
<evidence type="ECO:0000256" key="3">
    <source>
        <dbReference type="ARBA" id="ARBA00007106"/>
    </source>
</evidence>